<keyword evidence="5" id="KW-1185">Reference proteome</keyword>
<feature type="compositionally biased region" description="Basic and acidic residues" evidence="3">
    <location>
        <begin position="42"/>
        <end position="55"/>
    </location>
</feature>
<dbReference type="AlphaFoldDB" id="A0A6P9BDU2"/>
<feature type="coiled-coil region" evidence="2">
    <location>
        <begin position="621"/>
        <end position="661"/>
    </location>
</feature>
<dbReference type="PANTHER" id="PTHR19303:SF26">
    <property type="entry name" value="TIGGER TRANSPOSABLE ELEMENT-DERIVED PROTEIN 1"/>
    <property type="match status" value="1"/>
</dbReference>
<feature type="domain" description="HTH CENPB-type" evidence="4">
    <location>
        <begin position="239"/>
        <end position="317"/>
    </location>
</feature>
<dbReference type="GO" id="GO:0005634">
    <property type="term" value="C:nucleus"/>
    <property type="evidence" value="ECO:0007669"/>
    <property type="project" value="TreeGrafter"/>
</dbReference>
<evidence type="ECO:0000313" key="5">
    <source>
        <dbReference type="Proteomes" id="UP001652622"/>
    </source>
</evidence>
<name>A0A6P9BDU2_PANGU</name>
<feature type="region of interest" description="Disordered" evidence="3">
    <location>
        <begin position="141"/>
        <end position="180"/>
    </location>
</feature>
<dbReference type="Gene3D" id="1.10.10.60">
    <property type="entry name" value="Homeodomain-like"/>
    <property type="match status" value="2"/>
</dbReference>
<dbReference type="InterPro" id="IPR006600">
    <property type="entry name" value="HTH_CenpB_DNA-bd_dom"/>
</dbReference>
<dbReference type="GO" id="GO:0003677">
    <property type="term" value="F:DNA binding"/>
    <property type="evidence" value="ECO:0007669"/>
    <property type="project" value="UniProtKB-KW"/>
</dbReference>
<dbReference type="InterPro" id="IPR009057">
    <property type="entry name" value="Homeodomain-like_sf"/>
</dbReference>
<dbReference type="PROSITE" id="PS51253">
    <property type="entry name" value="HTH_CENPB"/>
    <property type="match status" value="1"/>
</dbReference>
<reference evidence="6" key="1">
    <citation type="submission" date="2025-08" db="UniProtKB">
        <authorList>
            <consortium name="RefSeq"/>
        </authorList>
    </citation>
    <scope>IDENTIFICATION</scope>
    <source>
        <tissue evidence="6">Blood</tissue>
    </source>
</reference>
<feature type="compositionally biased region" description="Polar residues" evidence="3">
    <location>
        <begin position="734"/>
        <end position="744"/>
    </location>
</feature>
<dbReference type="RefSeq" id="XP_034269018.2">
    <property type="nucleotide sequence ID" value="XM_034413127.2"/>
</dbReference>
<feature type="region of interest" description="Disordered" evidence="3">
    <location>
        <begin position="1"/>
        <end position="121"/>
    </location>
</feature>
<dbReference type="KEGG" id="pgut:117663183"/>
<evidence type="ECO:0000256" key="1">
    <source>
        <dbReference type="ARBA" id="ARBA00023125"/>
    </source>
</evidence>
<dbReference type="InterPro" id="IPR004875">
    <property type="entry name" value="DDE_SF_endonuclease_dom"/>
</dbReference>
<evidence type="ECO:0000313" key="6">
    <source>
        <dbReference type="RefSeq" id="XP_034269018.2"/>
    </source>
</evidence>
<feature type="compositionally biased region" description="Basic and acidic residues" evidence="3">
    <location>
        <begin position="91"/>
        <end position="107"/>
    </location>
</feature>
<dbReference type="GeneID" id="117663183"/>
<dbReference type="Pfam" id="PF03221">
    <property type="entry name" value="HTH_Tnp_Tc5"/>
    <property type="match status" value="1"/>
</dbReference>
<keyword evidence="1" id="KW-0238">DNA-binding</keyword>
<sequence>MEEQQLVVPKEEEEEEEGTESERRNPLIVQVRTLGDVLTQDRPSHPNSESKEEMHQCWNSQWQEFLKSVAGLPIPPPPLEKNGTDSQASLGRDKEDPQQESSGEGRESMFQGDPNVSGKLWTGREKVDSFVKVKVEETLEEANLESQAPLPLSSQDAEEPQEMSSKRKNPSPTETRRKRHRKTIDLNLKMKIIKAYEAGKKMHKIAKEEGLACSTICATVKDRERIREALKGAIGLNTNITIIQKCLIPEMEPLLILWIKDRIQKRLPLSFLLIQTKARSIFTTLKEQAGKECTETFNASHSWFVRFQQRFHYQILPSRESLRAEKRTAKHFLDELDDVVAEGNYSADQLFRVDETGLYWKRMLEQTCVHKEAEAMPGCKAFKDRVTLLLGGNVAGFKLTPFVILKSDHTSMIQKINKDTLPVYYRFDCETWMTHVLFEDWFTNCFIPQVKEYCGQKEIPFKILLLLDKVPGHALHLDSLHPDVRVVHLPQNITLLQPMCQRAILLFRAYYLQAVFAKALAATENDKISLHTFWKSYNILHCIENIVAAWEDFSVKSMQEFWKKCLKGYAAFANNFEGFSHKQNLDEINKNILILTKSLDLEVEAEDLKTLIAYTEGDLSNQDLIELKKELEAQKVREEAAEREREKVQVVEVKLKTFTEKRLAGIFSGVKKMLSDLESMDPDEEHFRKIHWEMCEILKCYHEIYERKKKENKDKETKLPSLLPFPSTGIKHPNNPQQSTSYASRSDVLENTKNHESFKGCVSNLMFRDSPDSEGYDANISQIRERGLGHSEGKASLEIKQENDGEANSLEYDI</sequence>
<feature type="region of interest" description="Disordered" evidence="3">
    <location>
        <begin position="785"/>
        <end position="814"/>
    </location>
</feature>
<keyword evidence="2" id="KW-0175">Coiled coil</keyword>
<dbReference type="SUPFAM" id="SSF46689">
    <property type="entry name" value="Homeodomain-like"/>
    <property type="match status" value="2"/>
</dbReference>
<dbReference type="InterPro" id="IPR050863">
    <property type="entry name" value="CenT-Element_Derived"/>
</dbReference>
<dbReference type="Proteomes" id="UP001652622">
    <property type="component" value="Unplaced"/>
</dbReference>
<dbReference type="Pfam" id="PF03184">
    <property type="entry name" value="DDE_1"/>
    <property type="match status" value="1"/>
</dbReference>
<evidence type="ECO:0000256" key="2">
    <source>
        <dbReference type="SAM" id="Coils"/>
    </source>
</evidence>
<evidence type="ECO:0000256" key="3">
    <source>
        <dbReference type="SAM" id="MobiDB-lite"/>
    </source>
</evidence>
<protein>
    <submittedName>
        <fullName evidence="6">Tigger transposable element-derived protein 1-like</fullName>
    </submittedName>
</protein>
<proteinExistence type="predicted"/>
<feature type="compositionally biased region" description="Basic and acidic residues" evidence="3">
    <location>
        <begin position="785"/>
        <end position="803"/>
    </location>
</feature>
<accession>A0A6P9BDU2</accession>
<feature type="region of interest" description="Disordered" evidence="3">
    <location>
        <begin position="710"/>
        <end position="744"/>
    </location>
</feature>
<dbReference type="PANTHER" id="PTHR19303">
    <property type="entry name" value="TRANSPOSON"/>
    <property type="match status" value="1"/>
</dbReference>
<organism evidence="5 6">
    <name type="scientific">Pantherophis guttatus</name>
    <name type="common">Corn snake</name>
    <name type="synonym">Elaphe guttata</name>
    <dbReference type="NCBI Taxonomy" id="94885"/>
    <lineage>
        <taxon>Eukaryota</taxon>
        <taxon>Metazoa</taxon>
        <taxon>Chordata</taxon>
        <taxon>Craniata</taxon>
        <taxon>Vertebrata</taxon>
        <taxon>Euteleostomi</taxon>
        <taxon>Lepidosauria</taxon>
        <taxon>Squamata</taxon>
        <taxon>Bifurcata</taxon>
        <taxon>Unidentata</taxon>
        <taxon>Episquamata</taxon>
        <taxon>Toxicofera</taxon>
        <taxon>Serpentes</taxon>
        <taxon>Colubroidea</taxon>
        <taxon>Colubridae</taxon>
        <taxon>Colubrinae</taxon>
        <taxon>Pantherophis</taxon>
    </lineage>
</organism>
<evidence type="ECO:0000259" key="4">
    <source>
        <dbReference type="PROSITE" id="PS51253"/>
    </source>
</evidence>
<gene>
    <name evidence="6" type="primary">LOC117663183</name>
</gene>